<feature type="domain" description="Sulfotransferase" evidence="4">
    <location>
        <begin position="36"/>
        <end position="241"/>
    </location>
</feature>
<comment type="similarity">
    <text evidence="1 3">Belongs to the sulfotransferase 1 family.</text>
</comment>
<proteinExistence type="inferred from homology"/>
<dbReference type="InterPro" id="IPR000863">
    <property type="entry name" value="Sulfotransferase_dom"/>
</dbReference>
<evidence type="ECO:0000256" key="1">
    <source>
        <dbReference type="ARBA" id="ARBA00005771"/>
    </source>
</evidence>
<organism evidence="5 6">
    <name type="scientific">Chloropicon primus</name>
    <dbReference type="NCBI Taxonomy" id="1764295"/>
    <lineage>
        <taxon>Eukaryota</taxon>
        <taxon>Viridiplantae</taxon>
        <taxon>Chlorophyta</taxon>
        <taxon>Chloropicophyceae</taxon>
        <taxon>Chloropicales</taxon>
        <taxon>Chloropicaceae</taxon>
        <taxon>Chloropicon</taxon>
    </lineage>
</organism>
<dbReference type="InterPro" id="IPR027417">
    <property type="entry name" value="P-loop_NTPase"/>
</dbReference>
<dbReference type="OrthoDB" id="205623at2759"/>
<name>A0A5B8MP95_9CHLO</name>
<reference evidence="5 6" key="1">
    <citation type="submission" date="2018-07" db="EMBL/GenBank/DDBJ databases">
        <title>The complete nuclear genome of the prasinophyte Chloropicon primus (CCMP1205).</title>
        <authorList>
            <person name="Pombert J.-F."/>
            <person name="Otis C."/>
            <person name="Turmel M."/>
            <person name="Lemieux C."/>
        </authorList>
    </citation>
    <scope>NUCLEOTIDE SEQUENCE [LARGE SCALE GENOMIC DNA]</scope>
    <source>
        <strain evidence="5 6">CCMP1205</strain>
    </source>
</reference>
<dbReference type="GO" id="GO:0008146">
    <property type="term" value="F:sulfotransferase activity"/>
    <property type="evidence" value="ECO:0007669"/>
    <property type="project" value="InterPro"/>
</dbReference>
<gene>
    <name evidence="5" type="ORF">A3770_06p43720</name>
</gene>
<dbReference type="Gene3D" id="3.40.50.300">
    <property type="entry name" value="P-loop containing nucleotide triphosphate hydrolases"/>
    <property type="match status" value="1"/>
</dbReference>
<dbReference type="AlphaFoldDB" id="A0A5B8MP95"/>
<protein>
    <recommendedName>
        <fullName evidence="3">Sulfotransferase</fullName>
        <ecNumber evidence="3">2.8.2.-</ecNumber>
    </recommendedName>
</protein>
<keyword evidence="6" id="KW-1185">Reference proteome</keyword>
<dbReference type="Proteomes" id="UP000316726">
    <property type="component" value="Chromosome 6"/>
</dbReference>
<dbReference type="PANTHER" id="PTHR11783">
    <property type="entry name" value="SULFOTRANSFERASE SULT"/>
    <property type="match status" value="1"/>
</dbReference>
<evidence type="ECO:0000313" key="5">
    <source>
        <dbReference type="EMBL" id="QDZ21854.1"/>
    </source>
</evidence>
<evidence type="ECO:0000259" key="4">
    <source>
        <dbReference type="Pfam" id="PF00685"/>
    </source>
</evidence>
<dbReference type="EC" id="2.8.2.-" evidence="3"/>
<evidence type="ECO:0000256" key="2">
    <source>
        <dbReference type="ARBA" id="ARBA00022679"/>
    </source>
</evidence>
<accession>A0A5B8MP95</accession>
<evidence type="ECO:0000313" key="6">
    <source>
        <dbReference type="Proteomes" id="UP000316726"/>
    </source>
</evidence>
<dbReference type="SUPFAM" id="SSF52540">
    <property type="entry name" value="P-loop containing nucleoside triphosphate hydrolases"/>
    <property type="match status" value="1"/>
</dbReference>
<sequence length="310" mass="36354">MADGDEERAMEELKVVLHSFYTEGRKKGLGVTPRKGDVFICTSPKAGTTWMQQICHQLRTNGDMSFEEISNVVPWLETCEDIGIDVNGEQVTSPRLFKTHAWRPHLNTSEDAKYILITRNPEDSAISFYNFLNGWFFKKDSISMVTFLKFLFLERGKPQTIMNNPSYWEFLMSWWPHRNDKNLLWLWYEDMKTSHREVVKQVAEFLGYDTSNTDLIDLATENSTFNFMKEHERHFDEHTWKEANNVRCHMPQDAGLESSKVMNGGRKPKPDLRELQELLDKKWEEVVTSQTGLKNYEDMRRAHSLEKKGN</sequence>
<dbReference type="EMBL" id="CP031039">
    <property type="protein sequence ID" value="QDZ21854.1"/>
    <property type="molecule type" value="Genomic_DNA"/>
</dbReference>
<keyword evidence="2 3" id="KW-0808">Transferase</keyword>
<dbReference type="STRING" id="1764295.A0A5B8MP95"/>
<dbReference type="Pfam" id="PF00685">
    <property type="entry name" value="Sulfotransfer_1"/>
    <property type="match status" value="1"/>
</dbReference>
<evidence type="ECO:0000256" key="3">
    <source>
        <dbReference type="RuleBase" id="RU361155"/>
    </source>
</evidence>